<evidence type="ECO:0000259" key="3">
    <source>
        <dbReference type="Pfam" id="PF00534"/>
    </source>
</evidence>
<dbReference type="AlphaFoldDB" id="A0A290QG81"/>
<evidence type="ECO:0000313" key="6">
    <source>
        <dbReference type="Proteomes" id="UP000217265"/>
    </source>
</evidence>
<dbReference type="EMBL" id="CP023344">
    <property type="protein sequence ID" value="ATC62892.1"/>
    <property type="molecule type" value="Genomic_DNA"/>
</dbReference>
<organism evidence="5 6">
    <name type="scientific">Nibricoccus aquaticus</name>
    <dbReference type="NCBI Taxonomy" id="2576891"/>
    <lineage>
        <taxon>Bacteria</taxon>
        <taxon>Pseudomonadati</taxon>
        <taxon>Verrucomicrobiota</taxon>
        <taxon>Opitutia</taxon>
        <taxon>Opitutales</taxon>
        <taxon>Opitutaceae</taxon>
        <taxon>Nibricoccus</taxon>
    </lineage>
</organism>
<feature type="domain" description="Glycosyl transferase family 1" evidence="3">
    <location>
        <begin position="249"/>
        <end position="402"/>
    </location>
</feature>
<evidence type="ECO:0008006" key="7">
    <source>
        <dbReference type="Google" id="ProtNLM"/>
    </source>
</evidence>
<feature type="compositionally biased region" description="Basic residues" evidence="2">
    <location>
        <begin position="19"/>
        <end position="37"/>
    </location>
</feature>
<dbReference type="PANTHER" id="PTHR46401">
    <property type="entry name" value="GLYCOSYLTRANSFERASE WBBK-RELATED"/>
    <property type="match status" value="1"/>
</dbReference>
<dbReference type="Pfam" id="PF00534">
    <property type="entry name" value="Glycos_transf_1"/>
    <property type="match status" value="1"/>
</dbReference>
<dbReference type="OrthoDB" id="9797829at2"/>
<dbReference type="GO" id="GO:0009103">
    <property type="term" value="P:lipopolysaccharide biosynthetic process"/>
    <property type="evidence" value="ECO:0007669"/>
    <property type="project" value="TreeGrafter"/>
</dbReference>
<keyword evidence="6" id="KW-1185">Reference proteome</keyword>
<gene>
    <name evidence="5" type="ORF">CMV30_02330</name>
</gene>
<dbReference type="CDD" id="cd03809">
    <property type="entry name" value="GT4_MtfB-like"/>
    <property type="match status" value="1"/>
</dbReference>
<keyword evidence="1" id="KW-0808">Transferase</keyword>
<feature type="region of interest" description="Disordered" evidence="2">
    <location>
        <begin position="1"/>
        <end position="37"/>
    </location>
</feature>
<name>A0A290QG81_9BACT</name>
<dbReference type="KEGG" id="vbh:CMV30_02330"/>
<dbReference type="SUPFAM" id="SSF53756">
    <property type="entry name" value="UDP-Glycosyltransferase/glycogen phosphorylase"/>
    <property type="match status" value="1"/>
</dbReference>
<proteinExistence type="predicted"/>
<evidence type="ECO:0000256" key="1">
    <source>
        <dbReference type="ARBA" id="ARBA00022679"/>
    </source>
</evidence>
<feature type="domain" description="Glycosyltransferase subfamily 4-like N-terminal" evidence="4">
    <location>
        <begin position="65"/>
        <end position="233"/>
    </location>
</feature>
<feature type="compositionally biased region" description="Basic residues" evidence="2">
    <location>
        <begin position="1"/>
        <end position="12"/>
    </location>
</feature>
<dbReference type="GO" id="GO:0016757">
    <property type="term" value="F:glycosyltransferase activity"/>
    <property type="evidence" value="ECO:0007669"/>
    <property type="project" value="InterPro"/>
</dbReference>
<dbReference type="Gene3D" id="3.40.50.2000">
    <property type="entry name" value="Glycogen Phosphorylase B"/>
    <property type="match status" value="2"/>
</dbReference>
<evidence type="ECO:0000259" key="4">
    <source>
        <dbReference type="Pfam" id="PF13439"/>
    </source>
</evidence>
<evidence type="ECO:0000256" key="2">
    <source>
        <dbReference type="SAM" id="MobiDB-lite"/>
    </source>
</evidence>
<protein>
    <recommendedName>
        <fullName evidence="7">Glycosyl transferase family 1</fullName>
    </recommendedName>
</protein>
<dbReference type="Proteomes" id="UP000217265">
    <property type="component" value="Chromosome"/>
</dbReference>
<evidence type="ECO:0000313" key="5">
    <source>
        <dbReference type="EMBL" id="ATC62892.1"/>
    </source>
</evidence>
<reference evidence="5 6" key="1">
    <citation type="submission" date="2017-09" db="EMBL/GenBank/DDBJ databases">
        <title>Complete genome sequence of Verrucomicrobial strain HZ-65, isolated from freshwater.</title>
        <authorList>
            <person name="Choi A."/>
        </authorList>
    </citation>
    <scope>NUCLEOTIDE SEQUENCE [LARGE SCALE GENOMIC DNA]</scope>
    <source>
        <strain evidence="5 6">HZ-65</strain>
    </source>
</reference>
<sequence length="431" mass="48559">MPPPVARRHRRPLNSAHPRITHSTHSHAHTSRQRSLHPVHALVSTPQPPIRVLYDHQVFTWQNFGGISRYYADLLSALHTSAAFQPKLSLLYSDNAHIGETPPWKDALLPKSACKRPLSARLFRRYRARHSAAAMNRQHSIAALQQRDHDLVHPTYYDPYFIEHLRGKPAVITVYDMIHELYPEHYLDDYTVREKEQVIRRADHLIAISHSTKKDLVEIYGIAPAKIDVVHLGTAFSPATCPPASLQLPDKFFLHVGHRGGYKNAYFMLRALREIIQATPGLHIIFAGGGHFTKNETQLIDILGLSDRVHYHEASTPSLVSLYQRALALLCPSLYEGFGLPVTEAFNCGCPVISSRTAALAEVAGDAALYFDAKNIVSIQETFTRVLREPDLLQSLREKGKLRAQEFSPLKCARETAAVYARILGRPTHPF</sequence>
<dbReference type="PANTHER" id="PTHR46401:SF2">
    <property type="entry name" value="GLYCOSYLTRANSFERASE WBBK-RELATED"/>
    <property type="match status" value="1"/>
</dbReference>
<accession>A0A290QG81</accession>
<dbReference type="InterPro" id="IPR028098">
    <property type="entry name" value="Glyco_trans_4-like_N"/>
</dbReference>
<dbReference type="InterPro" id="IPR001296">
    <property type="entry name" value="Glyco_trans_1"/>
</dbReference>
<dbReference type="Pfam" id="PF13439">
    <property type="entry name" value="Glyco_transf_4"/>
    <property type="match status" value="1"/>
</dbReference>